<evidence type="ECO:0000313" key="1">
    <source>
        <dbReference type="EMBL" id="AHH01819.1"/>
    </source>
</evidence>
<proteinExistence type="predicted"/>
<gene>
    <name evidence="1" type="ORF">pv_252</name>
</gene>
<organism evidence="1 2">
    <name type="scientific">Pithovirus sibericum</name>
    <dbReference type="NCBI Taxonomy" id="1450746"/>
    <lineage>
        <taxon>Viruses</taxon>
        <taxon>Pithoviruses</taxon>
        <taxon>Orthopithovirinae</taxon>
        <taxon>Alphapithovirus</taxon>
        <taxon>Alphapithovirus sibericum</taxon>
    </lineage>
</organism>
<name>W5S578_9VIRU</name>
<dbReference type="GeneID" id="18266280"/>
<dbReference type="KEGG" id="vg:18266280"/>
<dbReference type="EMBL" id="KF740664">
    <property type="protein sequence ID" value="AHH01819.1"/>
    <property type="molecule type" value="Genomic_DNA"/>
</dbReference>
<reference evidence="1 2" key="1">
    <citation type="journal article" date="2014" name="Proc. Natl. Acad. Sci. U.S.A.">
        <title>Thirty-thousand-year-old distant relative of giant icosahedral DNA viruses with a pandoravirus morphology.</title>
        <authorList>
            <person name="Legendre M."/>
            <person name="Bartoli J."/>
            <person name="Shmakova L."/>
            <person name="Jeudy S."/>
            <person name="Labadie K."/>
            <person name="Adrait A."/>
            <person name="Lescot M."/>
            <person name="Poirot O."/>
            <person name="Bertaux L."/>
            <person name="Bruley C."/>
            <person name="Coute Y."/>
            <person name="Rivkina E."/>
            <person name="Abergel C."/>
            <person name="Claverie J.M."/>
        </authorList>
    </citation>
    <scope>NUCLEOTIDE SEQUENCE [LARGE SCALE GENOMIC DNA]</scope>
    <source>
        <strain evidence="1">P1084-T</strain>
    </source>
</reference>
<dbReference type="Proteomes" id="UP000202176">
    <property type="component" value="Segment"/>
</dbReference>
<protein>
    <submittedName>
        <fullName evidence="1">Uncharacterized protein</fullName>
    </submittedName>
</protein>
<sequence>MSSEQTFGRIIRGPRDTKIVIYSDNEIDEEIRRSIGEKLQKYVNAYKRKSEGYQITSIERKIEPEHKIES</sequence>
<accession>W5S578</accession>
<keyword evidence="2" id="KW-1185">Reference proteome</keyword>
<dbReference type="RefSeq" id="YP_009001154.1">
    <property type="nucleotide sequence ID" value="NC_023423.1"/>
</dbReference>
<evidence type="ECO:0000313" key="2">
    <source>
        <dbReference type="Proteomes" id="UP000202176"/>
    </source>
</evidence>